<dbReference type="NCBIfam" id="TIGR00150">
    <property type="entry name" value="T6A_YjeE"/>
    <property type="match status" value="1"/>
</dbReference>
<accession>A0A367ZS58</accession>
<evidence type="ECO:0000256" key="1">
    <source>
        <dbReference type="ARBA" id="ARBA00004496"/>
    </source>
</evidence>
<dbReference type="InterPro" id="IPR027417">
    <property type="entry name" value="P-loop_NTPase"/>
</dbReference>
<protein>
    <recommendedName>
        <fullName evidence="3">tRNA threonylcarbamoyladenosine biosynthesis protein TsaE</fullName>
    </recommendedName>
    <alternativeName>
        <fullName evidence="10">t(6)A37 threonylcarbamoyladenosine biosynthesis protein TsaE</fullName>
    </alternativeName>
</protein>
<dbReference type="PANTHER" id="PTHR33540">
    <property type="entry name" value="TRNA THREONYLCARBAMOYLADENOSINE BIOSYNTHESIS PROTEIN TSAE"/>
    <property type="match status" value="1"/>
</dbReference>
<name>A0A367ZS58_9BACT</name>
<evidence type="ECO:0000256" key="10">
    <source>
        <dbReference type="ARBA" id="ARBA00032441"/>
    </source>
</evidence>
<dbReference type="InterPro" id="IPR003442">
    <property type="entry name" value="T6A_TsaE"/>
</dbReference>
<dbReference type="Gene3D" id="3.40.50.300">
    <property type="entry name" value="P-loop containing nucleotide triphosphate hydrolases"/>
    <property type="match status" value="1"/>
</dbReference>
<comment type="subcellular location">
    <subcellularLocation>
        <location evidence="1">Cytoplasm</location>
    </subcellularLocation>
</comment>
<sequence length="190" mass="20190">MSMTDERRPGWVPQEGQGAESAAGPVGRDGRGQAGALAAGEAVTFADSGVCQSGSPEETLAHARALAPRFARALVLLEGPLGAGKTLWVKGFAAGLGLQRPVYSPTFTLLNHYAEGDRSLFHLDLYRIGSLEELHDIGLFDILDAGLPCLIEWPERVPSLAALPHLHVSLAYAGDGEGRVITWAWRPKGV</sequence>
<keyword evidence="7" id="KW-0547">Nucleotide-binding</keyword>
<evidence type="ECO:0000256" key="11">
    <source>
        <dbReference type="SAM" id="MobiDB-lite"/>
    </source>
</evidence>
<evidence type="ECO:0000313" key="13">
    <source>
        <dbReference type="Proteomes" id="UP000252355"/>
    </source>
</evidence>
<comment type="caution">
    <text evidence="12">The sequence shown here is derived from an EMBL/GenBank/DDBJ whole genome shotgun (WGS) entry which is preliminary data.</text>
</comment>
<keyword evidence="8" id="KW-0067">ATP-binding</keyword>
<dbReference type="GO" id="GO:0002949">
    <property type="term" value="P:tRNA threonylcarbamoyladenosine modification"/>
    <property type="evidence" value="ECO:0007669"/>
    <property type="project" value="InterPro"/>
</dbReference>
<proteinExistence type="inferred from homology"/>
<evidence type="ECO:0000256" key="5">
    <source>
        <dbReference type="ARBA" id="ARBA00022694"/>
    </source>
</evidence>
<organism evidence="12 13">
    <name type="scientific">Candidatus Ozemobacter sibiricus</name>
    <dbReference type="NCBI Taxonomy" id="2268124"/>
    <lineage>
        <taxon>Bacteria</taxon>
        <taxon>Candidatus Ozemobacteria</taxon>
        <taxon>Candidatus Ozemobacterales</taxon>
        <taxon>Candidatus Ozemobacteraceae</taxon>
        <taxon>Candidatus Ozemobacter</taxon>
    </lineage>
</organism>
<comment type="similarity">
    <text evidence="2">Belongs to the TsaE family.</text>
</comment>
<keyword evidence="5" id="KW-0819">tRNA processing</keyword>
<evidence type="ECO:0000256" key="8">
    <source>
        <dbReference type="ARBA" id="ARBA00022840"/>
    </source>
</evidence>
<dbReference type="Pfam" id="PF02367">
    <property type="entry name" value="TsaE"/>
    <property type="match status" value="1"/>
</dbReference>
<dbReference type="PANTHER" id="PTHR33540:SF2">
    <property type="entry name" value="TRNA THREONYLCARBAMOYLADENOSINE BIOSYNTHESIS PROTEIN TSAE"/>
    <property type="match status" value="1"/>
</dbReference>
<keyword evidence="6" id="KW-0479">Metal-binding</keyword>
<evidence type="ECO:0000256" key="7">
    <source>
        <dbReference type="ARBA" id="ARBA00022741"/>
    </source>
</evidence>
<dbReference type="AlphaFoldDB" id="A0A367ZS58"/>
<evidence type="ECO:0000313" key="12">
    <source>
        <dbReference type="EMBL" id="RCK80866.1"/>
    </source>
</evidence>
<dbReference type="Proteomes" id="UP000252355">
    <property type="component" value="Unassembled WGS sequence"/>
</dbReference>
<reference evidence="12 13" key="1">
    <citation type="submission" date="2018-05" db="EMBL/GenBank/DDBJ databases">
        <title>A metagenomic window into the 2 km-deep terrestrial subsurface aquifer revealed taxonomically and functionally diverse microbial community comprising novel uncultured bacterial lineages.</title>
        <authorList>
            <person name="Kadnikov V.V."/>
            <person name="Mardanov A.V."/>
            <person name="Beletsky A.V."/>
            <person name="Banks D."/>
            <person name="Pimenov N.V."/>
            <person name="Frank Y.A."/>
            <person name="Karnachuk O.V."/>
            <person name="Ravin N.V."/>
        </authorList>
    </citation>
    <scope>NUCLEOTIDE SEQUENCE [LARGE SCALE GENOMIC DNA]</scope>
    <source>
        <strain evidence="12">BY5</strain>
    </source>
</reference>
<evidence type="ECO:0000256" key="9">
    <source>
        <dbReference type="ARBA" id="ARBA00022842"/>
    </source>
</evidence>
<evidence type="ECO:0000256" key="4">
    <source>
        <dbReference type="ARBA" id="ARBA00022490"/>
    </source>
</evidence>
<dbReference type="GO" id="GO:0005524">
    <property type="term" value="F:ATP binding"/>
    <property type="evidence" value="ECO:0007669"/>
    <property type="project" value="UniProtKB-KW"/>
</dbReference>
<dbReference type="EMBL" id="QOQW01000004">
    <property type="protein sequence ID" value="RCK80866.1"/>
    <property type="molecule type" value="Genomic_DNA"/>
</dbReference>
<gene>
    <name evidence="12" type="ORF">OZSIB_2754</name>
</gene>
<keyword evidence="4" id="KW-0963">Cytoplasm</keyword>
<feature type="region of interest" description="Disordered" evidence="11">
    <location>
        <begin position="1"/>
        <end position="33"/>
    </location>
</feature>
<dbReference type="SUPFAM" id="SSF52540">
    <property type="entry name" value="P-loop containing nucleoside triphosphate hydrolases"/>
    <property type="match status" value="1"/>
</dbReference>
<evidence type="ECO:0000256" key="3">
    <source>
        <dbReference type="ARBA" id="ARBA00019010"/>
    </source>
</evidence>
<keyword evidence="9" id="KW-0460">Magnesium</keyword>
<evidence type="ECO:0000256" key="6">
    <source>
        <dbReference type="ARBA" id="ARBA00022723"/>
    </source>
</evidence>
<dbReference type="GO" id="GO:0005737">
    <property type="term" value="C:cytoplasm"/>
    <property type="evidence" value="ECO:0007669"/>
    <property type="project" value="UniProtKB-SubCell"/>
</dbReference>
<dbReference type="GO" id="GO:0046872">
    <property type="term" value="F:metal ion binding"/>
    <property type="evidence" value="ECO:0007669"/>
    <property type="project" value="UniProtKB-KW"/>
</dbReference>
<evidence type="ECO:0000256" key="2">
    <source>
        <dbReference type="ARBA" id="ARBA00007599"/>
    </source>
</evidence>